<keyword evidence="4" id="KW-0862">Zinc</keyword>
<dbReference type="PIRSF" id="PIRSF039012">
    <property type="entry name" value="ASP"/>
    <property type="match status" value="1"/>
</dbReference>
<dbReference type="Proteomes" id="UP000461409">
    <property type="component" value="Unassembled WGS sequence"/>
</dbReference>
<evidence type="ECO:0000256" key="1">
    <source>
        <dbReference type="ARBA" id="ARBA00001947"/>
    </source>
</evidence>
<keyword evidence="2" id="KW-0479">Metal-binding</keyword>
<keyword evidence="7" id="KW-1185">Reference proteome</keyword>
<keyword evidence="3" id="KW-0378">Hydrolase</keyword>
<comment type="caution">
    <text evidence="6">The sequence shown here is derived from an EMBL/GenBank/DDBJ whole genome shotgun (WGS) entry which is preliminary data.</text>
</comment>
<dbReference type="GO" id="GO:0016788">
    <property type="term" value="F:hydrolase activity, acting on ester bonds"/>
    <property type="evidence" value="ECO:0007669"/>
    <property type="project" value="InterPro"/>
</dbReference>
<dbReference type="PANTHER" id="PTHR37326">
    <property type="entry name" value="BLL3975 PROTEIN"/>
    <property type="match status" value="1"/>
</dbReference>
<dbReference type="Gene3D" id="3.40.630.10">
    <property type="entry name" value="Zn peptidases"/>
    <property type="match status" value="1"/>
</dbReference>
<dbReference type="Pfam" id="PF24827">
    <property type="entry name" value="AstE_AspA_cat"/>
    <property type="match status" value="1"/>
</dbReference>
<protein>
    <submittedName>
        <fullName evidence="6">Succinylglutamate desuccinylase</fullName>
    </submittedName>
</protein>
<reference evidence="6 7" key="1">
    <citation type="submission" date="2019-12" db="EMBL/GenBank/DDBJ databases">
        <authorList>
            <person name="Lee S.D."/>
        </authorList>
    </citation>
    <scope>NUCLEOTIDE SEQUENCE [LARGE SCALE GENOMIC DNA]</scope>
    <source>
        <strain evidence="6 7">GH3-10</strain>
    </source>
</reference>
<dbReference type="GO" id="GO:0046872">
    <property type="term" value="F:metal ion binding"/>
    <property type="evidence" value="ECO:0007669"/>
    <property type="project" value="UniProtKB-KW"/>
</dbReference>
<dbReference type="AlphaFoldDB" id="A0A844XGC3"/>
<accession>A0A844XGC3</accession>
<dbReference type="InterPro" id="IPR055438">
    <property type="entry name" value="AstE_AspA_cat"/>
</dbReference>
<name>A0A844XGC3_9SPHN</name>
<dbReference type="EMBL" id="WUBR01000003">
    <property type="protein sequence ID" value="MWV28860.1"/>
    <property type="molecule type" value="Genomic_DNA"/>
</dbReference>
<dbReference type="CDD" id="cd06251">
    <property type="entry name" value="M14_ASTE_ASPA-like"/>
    <property type="match status" value="1"/>
</dbReference>
<dbReference type="InterPro" id="IPR053138">
    <property type="entry name" value="N-alpha-Ac-DABA_deacetylase"/>
</dbReference>
<feature type="domain" description="Succinylglutamate desuccinylase/Aspartoacylase catalytic" evidence="5">
    <location>
        <begin position="29"/>
        <end position="209"/>
    </location>
</feature>
<proteinExistence type="predicted"/>
<evidence type="ECO:0000256" key="3">
    <source>
        <dbReference type="ARBA" id="ARBA00022801"/>
    </source>
</evidence>
<organism evidence="6 7">
    <name type="scientific">Aurantiacibacter rhizosphaerae</name>
    <dbReference type="NCBI Taxonomy" id="2691582"/>
    <lineage>
        <taxon>Bacteria</taxon>
        <taxon>Pseudomonadati</taxon>
        <taxon>Pseudomonadota</taxon>
        <taxon>Alphaproteobacteria</taxon>
        <taxon>Sphingomonadales</taxon>
        <taxon>Erythrobacteraceae</taxon>
        <taxon>Aurantiacibacter</taxon>
    </lineage>
</organism>
<dbReference type="GO" id="GO:0016811">
    <property type="term" value="F:hydrolase activity, acting on carbon-nitrogen (but not peptide) bonds, in linear amides"/>
    <property type="evidence" value="ECO:0007669"/>
    <property type="project" value="InterPro"/>
</dbReference>
<sequence length="329" mass="35763">MATVELPISRLSTHTEISLPIRVLHGAKPGPTLFVSAGVHGDEIVGVEIIRRLLGKVRARSLSGTLICIPVVNVFGFVQHQRYLPDRRDLNRSFPGSASGSLAAQLASVFTREIICRSDYGIDLHSAAVHRTNLPQIRICKDRPKAEELAMAFGAPAILTAPLRPSTLRETALKEGTDVLLYEAGEALRFDEFAIRVGVKGIMRVMAHLGMSAPAAGMKPAADPVRSSRSSWLRAPEGGIFRTRKKAGDLVMADEIVGMVSDPFGDVDFKVRAQMDGVIIGKTNLPVVNQGDALMHVAEVRRVETAARRLNQFEEAAFADPMLDEDEVL</sequence>
<evidence type="ECO:0000313" key="7">
    <source>
        <dbReference type="Proteomes" id="UP000461409"/>
    </source>
</evidence>
<dbReference type="PANTHER" id="PTHR37326:SF2">
    <property type="entry name" value="SUCCINYLGLUTAMATE DESUCCINYLASE_ASPARTOACYLASE FAMILY PROTEIN"/>
    <property type="match status" value="1"/>
</dbReference>
<evidence type="ECO:0000256" key="4">
    <source>
        <dbReference type="ARBA" id="ARBA00022833"/>
    </source>
</evidence>
<dbReference type="InterPro" id="IPR043795">
    <property type="entry name" value="N-alpha-Ac-DABA-like"/>
</dbReference>
<gene>
    <name evidence="6" type="ORF">GRF63_13185</name>
</gene>
<evidence type="ECO:0000313" key="6">
    <source>
        <dbReference type="EMBL" id="MWV28860.1"/>
    </source>
</evidence>
<evidence type="ECO:0000259" key="5">
    <source>
        <dbReference type="Pfam" id="PF24827"/>
    </source>
</evidence>
<reference evidence="6 7" key="2">
    <citation type="submission" date="2020-02" db="EMBL/GenBank/DDBJ databases">
        <title>Erythrobacter dongmakensis sp. nov., isolated from a tidal mudflat.</title>
        <authorList>
            <person name="Kim I.S."/>
        </authorList>
    </citation>
    <scope>NUCLEOTIDE SEQUENCE [LARGE SCALE GENOMIC DNA]</scope>
    <source>
        <strain evidence="6 7">GH3-10</strain>
    </source>
</reference>
<dbReference type="SUPFAM" id="SSF53187">
    <property type="entry name" value="Zn-dependent exopeptidases"/>
    <property type="match status" value="1"/>
</dbReference>
<comment type="cofactor">
    <cofactor evidence="1">
        <name>Zn(2+)</name>
        <dbReference type="ChEBI" id="CHEBI:29105"/>
    </cofactor>
</comment>
<evidence type="ECO:0000256" key="2">
    <source>
        <dbReference type="ARBA" id="ARBA00022723"/>
    </source>
</evidence>